<evidence type="ECO:0000313" key="3">
    <source>
        <dbReference type="EMBL" id="CAJ2512667.1"/>
    </source>
</evidence>
<proteinExistence type="predicted"/>
<keyword evidence="2" id="KW-0732">Signal</keyword>
<keyword evidence="4" id="KW-1185">Reference proteome</keyword>
<evidence type="ECO:0000313" key="4">
    <source>
        <dbReference type="Proteomes" id="UP001295740"/>
    </source>
</evidence>
<gene>
    <name evidence="3" type="ORF">KHLLAP_LOCUS13135</name>
</gene>
<evidence type="ECO:0000256" key="1">
    <source>
        <dbReference type="SAM" id="MobiDB-lite"/>
    </source>
</evidence>
<evidence type="ECO:0000256" key="2">
    <source>
        <dbReference type="SAM" id="SignalP"/>
    </source>
</evidence>
<dbReference type="EMBL" id="CAUWAG010000020">
    <property type="protein sequence ID" value="CAJ2512667.1"/>
    <property type="molecule type" value="Genomic_DNA"/>
</dbReference>
<name>A0AAI8VX22_9PEZI</name>
<protein>
    <submittedName>
        <fullName evidence="3">Uu.00g007860.m01.CDS01</fullName>
    </submittedName>
</protein>
<sequence>MAWSKAVIPALLAFPATIATAGFTAFKDSQCTQPLKIISDGEEVVNNTLQTDRSIMDWTDAAGRWYDAMEYSNATLSGSMSGTGSANVYWSVGDLDPGCQLILMKDVEQAWQTINPLPGNLILSVAMPGCYYSSLVPQEGLITSFCCGNDDCERVQLESNGGSQKRSVDKVAVDERYLVDPAQEKADIAKRAPISNAGRAVDYVKAARRFISGDPLVKRDDVPECTISGDPGSPYYTSGIQRSVTQPETCDTGPGTCSHSVSVSTEASTALSKSSSSSWTVTGGGSVSVDAGVDFIVDTKVTTTLSFSVAKAWSNETGTTLTTGTTNGTTQTLVQQVGTTAFLSFTPQYECWQSDATCGQDADGNDIVVQGVDFCQPLTGGDGKLSGTYSVVYISN</sequence>
<feature type="signal peptide" evidence="2">
    <location>
        <begin position="1"/>
        <end position="21"/>
    </location>
</feature>
<dbReference type="Proteomes" id="UP001295740">
    <property type="component" value="Unassembled WGS sequence"/>
</dbReference>
<reference evidence="3" key="1">
    <citation type="submission" date="2023-10" db="EMBL/GenBank/DDBJ databases">
        <authorList>
            <person name="Hackl T."/>
        </authorList>
    </citation>
    <scope>NUCLEOTIDE SEQUENCE</scope>
</reference>
<feature type="region of interest" description="Disordered" evidence="1">
    <location>
        <begin position="221"/>
        <end position="257"/>
    </location>
</feature>
<feature type="compositionally biased region" description="Polar residues" evidence="1">
    <location>
        <begin position="235"/>
        <end position="257"/>
    </location>
</feature>
<organism evidence="3 4">
    <name type="scientific">Anthostomella pinea</name>
    <dbReference type="NCBI Taxonomy" id="933095"/>
    <lineage>
        <taxon>Eukaryota</taxon>
        <taxon>Fungi</taxon>
        <taxon>Dikarya</taxon>
        <taxon>Ascomycota</taxon>
        <taxon>Pezizomycotina</taxon>
        <taxon>Sordariomycetes</taxon>
        <taxon>Xylariomycetidae</taxon>
        <taxon>Xylariales</taxon>
        <taxon>Xylariaceae</taxon>
        <taxon>Anthostomella</taxon>
    </lineage>
</organism>
<comment type="caution">
    <text evidence="3">The sequence shown here is derived from an EMBL/GenBank/DDBJ whole genome shotgun (WGS) entry which is preliminary data.</text>
</comment>
<dbReference type="AlphaFoldDB" id="A0AAI8VX22"/>
<feature type="chain" id="PRO_5042543631" evidence="2">
    <location>
        <begin position="22"/>
        <end position="396"/>
    </location>
</feature>
<accession>A0AAI8VX22</accession>